<protein>
    <submittedName>
        <fullName evidence="1">Uncharacterized protein</fullName>
    </submittedName>
</protein>
<dbReference type="Proteomes" id="UP000294796">
    <property type="component" value="Unassembled WGS sequence"/>
</dbReference>
<keyword evidence="2" id="KW-1185">Reference proteome</keyword>
<evidence type="ECO:0000313" key="1">
    <source>
        <dbReference type="EMBL" id="TDK23440.1"/>
    </source>
</evidence>
<comment type="caution">
    <text evidence="1">The sequence shown here is derived from an EMBL/GenBank/DDBJ whole genome shotgun (WGS) entry which is preliminary data.</text>
</comment>
<gene>
    <name evidence="1" type="ORF">E2F46_11005</name>
</gene>
<organism evidence="1 2">
    <name type="scientific">Luteimonas aestuarii</name>
    <dbReference type="NCBI Taxonomy" id="453837"/>
    <lineage>
        <taxon>Bacteria</taxon>
        <taxon>Pseudomonadati</taxon>
        <taxon>Pseudomonadota</taxon>
        <taxon>Gammaproteobacteria</taxon>
        <taxon>Lysobacterales</taxon>
        <taxon>Lysobacteraceae</taxon>
        <taxon>Luteimonas</taxon>
    </lineage>
</organism>
<name>A0A4R5TLH5_9GAMM</name>
<accession>A0A4R5TLH5</accession>
<proteinExistence type="predicted"/>
<dbReference type="EMBL" id="SMTF01000008">
    <property type="protein sequence ID" value="TDK23440.1"/>
    <property type="molecule type" value="Genomic_DNA"/>
</dbReference>
<sequence>MADQDAAPDEIGHLVSVNSLVAIALALAAKNHPDPRGLLLDIIRDTEEDLGHQIAKMRGIVDDAKIELIRDAAQHNTIAVGKMADAHLRHMGVPPAESADH</sequence>
<dbReference type="RefSeq" id="WP_133322129.1">
    <property type="nucleotide sequence ID" value="NZ_SMTF01000008.1"/>
</dbReference>
<evidence type="ECO:0000313" key="2">
    <source>
        <dbReference type="Proteomes" id="UP000294796"/>
    </source>
</evidence>
<dbReference type="AlphaFoldDB" id="A0A4R5TLH5"/>
<reference evidence="1 2" key="1">
    <citation type="submission" date="2019-03" db="EMBL/GenBank/DDBJ databases">
        <title>Luteimonas zhaokaii sp.nov., isolated from the rectal contents of Plateau pika in Yushu, Qinghai Province, China.</title>
        <authorList>
            <person name="Zhang G."/>
        </authorList>
    </citation>
    <scope>NUCLEOTIDE SEQUENCE [LARGE SCALE GENOMIC DNA]</scope>
    <source>
        <strain evidence="1 2">B9</strain>
    </source>
</reference>